<keyword evidence="2" id="KW-1185">Reference proteome</keyword>
<organism evidence="1 2">
    <name type="scientific">Catharanthus roseus</name>
    <name type="common">Madagascar periwinkle</name>
    <name type="synonym">Vinca rosea</name>
    <dbReference type="NCBI Taxonomy" id="4058"/>
    <lineage>
        <taxon>Eukaryota</taxon>
        <taxon>Viridiplantae</taxon>
        <taxon>Streptophyta</taxon>
        <taxon>Embryophyta</taxon>
        <taxon>Tracheophyta</taxon>
        <taxon>Spermatophyta</taxon>
        <taxon>Magnoliopsida</taxon>
        <taxon>eudicotyledons</taxon>
        <taxon>Gunneridae</taxon>
        <taxon>Pentapetalae</taxon>
        <taxon>asterids</taxon>
        <taxon>lamiids</taxon>
        <taxon>Gentianales</taxon>
        <taxon>Apocynaceae</taxon>
        <taxon>Rauvolfioideae</taxon>
        <taxon>Vinceae</taxon>
        <taxon>Catharanthinae</taxon>
        <taxon>Catharanthus</taxon>
    </lineage>
</organism>
<reference evidence="2" key="1">
    <citation type="journal article" date="2023" name="Nat. Plants">
        <title>Single-cell RNA sequencing provides a high-resolution roadmap for understanding the multicellular compartmentation of specialized metabolism.</title>
        <authorList>
            <person name="Sun S."/>
            <person name="Shen X."/>
            <person name="Li Y."/>
            <person name="Li Y."/>
            <person name="Wang S."/>
            <person name="Li R."/>
            <person name="Zhang H."/>
            <person name="Shen G."/>
            <person name="Guo B."/>
            <person name="Wei J."/>
            <person name="Xu J."/>
            <person name="St-Pierre B."/>
            <person name="Chen S."/>
            <person name="Sun C."/>
        </authorList>
    </citation>
    <scope>NUCLEOTIDE SEQUENCE [LARGE SCALE GENOMIC DNA]</scope>
</reference>
<dbReference type="EMBL" id="CM044705">
    <property type="protein sequence ID" value="KAI5660721.1"/>
    <property type="molecule type" value="Genomic_DNA"/>
</dbReference>
<protein>
    <submittedName>
        <fullName evidence="1">Uncharacterized protein</fullName>
    </submittedName>
</protein>
<gene>
    <name evidence="1" type="ORF">M9H77_20044</name>
</gene>
<comment type="caution">
    <text evidence="1">The sequence shown here is derived from an EMBL/GenBank/DDBJ whole genome shotgun (WGS) entry which is preliminary data.</text>
</comment>
<sequence length="126" mass="13442">MKFFSECFYGGGATVTPAADATVSLSSSTETGSRRNCSGGISRPPAAAAASNTSRNWKPKLQVISEDSVMMMPRDSSRAVGSDDKLSVKVKAKSKPKAPRATHGDDYWKSSNMWAIPAFSPTPFSF</sequence>
<accession>A0ACC0AMK6</accession>
<evidence type="ECO:0000313" key="1">
    <source>
        <dbReference type="EMBL" id="KAI5660721.1"/>
    </source>
</evidence>
<name>A0ACC0AMK6_CATRO</name>
<proteinExistence type="predicted"/>
<evidence type="ECO:0000313" key="2">
    <source>
        <dbReference type="Proteomes" id="UP001060085"/>
    </source>
</evidence>
<dbReference type="Proteomes" id="UP001060085">
    <property type="component" value="Linkage Group LG05"/>
</dbReference>